<evidence type="ECO:0000313" key="3">
    <source>
        <dbReference type="Proteomes" id="UP001218218"/>
    </source>
</evidence>
<dbReference type="CDD" id="cd09917">
    <property type="entry name" value="F-box_SF"/>
    <property type="match status" value="1"/>
</dbReference>
<name>A0AAD6ZGH1_9AGAR</name>
<evidence type="ECO:0000313" key="2">
    <source>
        <dbReference type="EMBL" id="KAJ7321363.1"/>
    </source>
</evidence>
<organism evidence="2 3">
    <name type="scientific">Mycena albidolilacea</name>
    <dbReference type="NCBI Taxonomy" id="1033008"/>
    <lineage>
        <taxon>Eukaryota</taxon>
        <taxon>Fungi</taxon>
        <taxon>Dikarya</taxon>
        <taxon>Basidiomycota</taxon>
        <taxon>Agaricomycotina</taxon>
        <taxon>Agaricomycetes</taxon>
        <taxon>Agaricomycetidae</taxon>
        <taxon>Agaricales</taxon>
        <taxon>Marasmiineae</taxon>
        <taxon>Mycenaceae</taxon>
        <taxon>Mycena</taxon>
    </lineage>
</organism>
<proteinExistence type="predicted"/>
<dbReference type="InterPro" id="IPR036047">
    <property type="entry name" value="F-box-like_dom_sf"/>
</dbReference>
<reference evidence="2" key="1">
    <citation type="submission" date="2023-03" db="EMBL/GenBank/DDBJ databases">
        <title>Massive genome expansion in bonnet fungi (Mycena s.s.) driven by repeated elements and novel gene families across ecological guilds.</title>
        <authorList>
            <consortium name="Lawrence Berkeley National Laboratory"/>
            <person name="Harder C.B."/>
            <person name="Miyauchi S."/>
            <person name="Viragh M."/>
            <person name="Kuo A."/>
            <person name="Thoen E."/>
            <person name="Andreopoulos B."/>
            <person name="Lu D."/>
            <person name="Skrede I."/>
            <person name="Drula E."/>
            <person name="Henrissat B."/>
            <person name="Morin E."/>
            <person name="Kohler A."/>
            <person name="Barry K."/>
            <person name="LaButti K."/>
            <person name="Morin E."/>
            <person name="Salamov A."/>
            <person name="Lipzen A."/>
            <person name="Mereny Z."/>
            <person name="Hegedus B."/>
            <person name="Baldrian P."/>
            <person name="Stursova M."/>
            <person name="Weitz H."/>
            <person name="Taylor A."/>
            <person name="Grigoriev I.V."/>
            <person name="Nagy L.G."/>
            <person name="Martin F."/>
            <person name="Kauserud H."/>
        </authorList>
    </citation>
    <scope>NUCLEOTIDE SEQUENCE</scope>
    <source>
        <strain evidence="2">CBHHK002</strain>
    </source>
</reference>
<accession>A0AAD6ZGH1</accession>
<comment type="caution">
    <text evidence="2">The sequence shown here is derived from an EMBL/GenBank/DDBJ whole genome shotgun (WGS) entry which is preliminary data.</text>
</comment>
<feature type="compositionally biased region" description="Low complexity" evidence="1">
    <location>
        <begin position="221"/>
        <end position="230"/>
    </location>
</feature>
<dbReference type="AlphaFoldDB" id="A0AAD6ZGH1"/>
<feature type="region of interest" description="Disordered" evidence="1">
    <location>
        <begin position="217"/>
        <end position="254"/>
    </location>
</feature>
<dbReference type="EMBL" id="JARIHO010000051">
    <property type="protein sequence ID" value="KAJ7321363.1"/>
    <property type="molecule type" value="Genomic_DNA"/>
</dbReference>
<evidence type="ECO:0008006" key="4">
    <source>
        <dbReference type="Google" id="ProtNLM"/>
    </source>
</evidence>
<feature type="compositionally biased region" description="Acidic residues" evidence="1">
    <location>
        <begin position="237"/>
        <end position="254"/>
    </location>
</feature>
<sequence length="254" mass="28642">MSNAQSAVISIPELLGLTLSYLPVRDLLVAAPLVSKTWQALTLTPALQRALFFQPNPASEYVQNPLLAEVFLPFFGRRSRDLWSWPNTKAIKSMPWSKAPEAFRRPEASWRRMLVTQPPIQMMIITETCQGRGSVRGRRAELNDLSLRMGYLYDLTIPLVNRVACWFFVRCVHDDNRGAELTLTVVYMQQCTLGTTRVLDKAFYSDASKYIPIGFGPWGDPPSRSRSPSPELRLALSDEESGEGSDEEPDEESD</sequence>
<gene>
    <name evidence="2" type="ORF">DFH08DRAFT_384403</name>
</gene>
<evidence type="ECO:0000256" key="1">
    <source>
        <dbReference type="SAM" id="MobiDB-lite"/>
    </source>
</evidence>
<keyword evidence="3" id="KW-1185">Reference proteome</keyword>
<dbReference type="SUPFAM" id="SSF81383">
    <property type="entry name" value="F-box domain"/>
    <property type="match status" value="1"/>
</dbReference>
<protein>
    <recommendedName>
        <fullName evidence="4">F-box domain-containing protein</fullName>
    </recommendedName>
</protein>
<dbReference type="Proteomes" id="UP001218218">
    <property type="component" value="Unassembled WGS sequence"/>
</dbReference>